<organism evidence="2 3">
    <name type="scientific">Brumicola pallidula DSM 14239 = ACAM 615</name>
    <dbReference type="NCBI Taxonomy" id="1121922"/>
    <lineage>
        <taxon>Bacteria</taxon>
        <taxon>Pseudomonadati</taxon>
        <taxon>Pseudomonadota</taxon>
        <taxon>Gammaproteobacteria</taxon>
        <taxon>Alteromonadales</taxon>
        <taxon>Alteromonadaceae</taxon>
        <taxon>Brumicola</taxon>
    </lineage>
</organism>
<dbReference type="PANTHER" id="PTHR43415">
    <property type="entry name" value="SPERMIDINE N(1)-ACETYLTRANSFERASE"/>
    <property type="match status" value="1"/>
</dbReference>
<reference evidence="3" key="1">
    <citation type="journal article" date="2014" name="Environ. Microbiol.">
        <title>Comparative genomics of the marine bacterial genus Glaciecola reveals the high degree of genomic diversity and genomic characteristic for cold adaptation.</title>
        <authorList>
            <person name="Qin Q.L."/>
            <person name="Xie B.B."/>
            <person name="Yu Y."/>
            <person name="Shu Y.L."/>
            <person name="Rong J.C."/>
            <person name="Zhang Y.J."/>
            <person name="Zhao D.L."/>
            <person name="Chen X.L."/>
            <person name="Zhang X.Y."/>
            <person name="Chen B."/>
            <person name="Zhou B.C."/>
            <person name="Zhang Y.Z."/>
        </authorList>
    </citation>
    <scope>NUCLEOTIDE SEQUENCE [LARGE SCALE GENOMIC DNA]</scope>
    <source>
        <strain evidence="3">ACAM 615</strain>
    </source>
</reference>
<dbReference type="Gene3D" id="3.40.630.30">
    <property type="match status" value="1"/>
</dbReference>
<evidence type="ECO:0000313" key="3">
    <source>
        <dbReference type="Proteomes" id="UP000006251"/>
    </source>
</evidence>
<name>K6Y2W6_9ALTE</name>
<dbReference type="RefSeq" id="WP_006008473.1">
    <property type="nucleotide sequence ID" value="NZ_AUAV01000022.1"/>
</dbReference>
<dbReference type="InterPro" id="IPR000182">
    <property type="entry name" value="GNAT_dom"/>
</dbReference>
<evidence type="ECO:0000313" key="2">
    <source>
        <dbReference type="EMBL" id="GAC27159.1"/>
    </source>
</evidence>
<dbReference type="EMBL" id="BAEQ01000007">
    <property type="protein sequence ID" value="GAC27159.1"/>
    <property type="molecule type" value="Genomic_DNA"/>
</dbReference>
<comment type="caution">
    <text evidence="2">The sequence shown here is derived from an EMBL/GenBank/DDBJ whole genome shotgun (WGS) entry which is preliminary data.</text>
</comment>
<dbReference type="GO" id="GO:0016747">
    <property type="term" value="F:acyltransferase activity, transferring groups other than amino-acyl groups"/>
    <property type="evidence" value="ECO:0007669"/>
    <property type="project" value="InterPro"/>
</dbReference>
<proteinExistence type="predicted"/>
<dbReference type="InterPro" id="IPR016181">
    <property type="entry name" value="Acyl_CoA_acyltransferase"/>
</dbReference>
<sequence>MANQLHLREAKLTDVDLIFEWSNDQLVREQSFNADIIVYEPHCDWFTHKLNDKNSLLYILESDNRPASFLRIDVKTDNATIGVLIAQQFRGKGLASVSISKGVADYFKFNSLPILASIKKQNIASIKSFEKAGFSYLRDAEINQIDSVVYQIIKE</sequence>
<accession>K6Y2W6</accession>
<dbReference type="AlphaFoldDB" id="K6Y2W6"/>
<dbReference type="SUPFAM" id="SSF55729">
    <property type="entry name" value="Acyl-CoA N-acyltransferases (Nat)"/>
    <property type="match status" value="1"/>
</dbReference>
<dbReference type="PROSITE" id="PS51186">
    <property type="entry name" value="GNAT"/>
    <property type="match status" value="1"/>
</dbReference>
<feature type="domain" description="N-acetyltransferase" evidence="1">
    <location>
        <begin position="5"/>
        <end position="155"/>
    </location>
</feature>
<dbReference type="OrthoDB" id="9801656at2"/>
<dbReference type="Proteomes" id="UP000006251">
    <property type="component" value="Unassembled WGS sequence"/>
</dbReference>
<evidence type="ECO:0000259" key="1">
    <source>
        <dbReference type="PROSITE" id="PS51186"/>
    </source>
</evidence>
<keyword evidence="3" id="KW-1185">Reference proteome</keyword>
<dbReference type="PANTHER" id="PTHR43415:SF3">
    <property type="entry name" value="GNAT-FAMILY ACETYLTRANSFERASE"/>
    <property type="match status" value="1"/>
</dbReference>
<dbReference type="STRING" id="1121922.GCA_000428905_03422"/>
<gene>
    <name evidence="2" type="ORF">GPAL_0278</name>
</gene>
<protein>
    <recommendedName>
        <fullName evidence="1">N-acetyltransferase domain-containing protein</fullName>
    </recommendedName>
</protein>
<dbReference type="Pfam" id="PF13302">
    <property type="entry name" value="Acetyltransf_3"/>
    <property type="match status" value="1"/>
</dbReference>